<dbReference type="Proteomes" id="UP001190700">
    <property type="component" value="Unassembled WGS sequence"/>
</dbReference>
<reference evidence="1 2" key="1">
    <citation type="journal article" date="2015" name="Genome Biol. Evol.">
        <title>Comparative Genomics of a Bacterivorous Green Alga Reveals Evolutionary Causalities and Consequences of Phago-Mixotrophic Mode of Nutrition.</title>
        <authorList>
            <person name="Burns J.A."/>
            <person name="Paasch A."/>
            <person name="Narechania A."/>
            <person name="Kim E."/>
        </authorList>
    </citation>
    <scope>NUCLEOTIDE SEQUENCE [LARGE SCALE GENOMIC DNA]</scope>
    <source>
        <strain evidence="1 2">PLY_AMNH</strain>
    </source>
</reference>
<evidence type="ECO:0000313" key="1">
    <source>
        <dbReference type="EMBL" id="KAK3254899.1"/>
    </source>
</evidence>
<protein>
    <submittedName>
        <fullName evidence="1">Uncharacterized protein</fullName>
    </submittedName>
</protein>
<keyword evidence="2" id="KW-1185">Reference proteome</keyword>
<proteinExistence type="predicted"/>
<name>A0AAE0KNM4_9CHLO</name>
<dbReference type="AlphaFoldDB" id="A0AAE0KNM4"/>
<gene>
    <name evidence="1" type="ORF">CYMTET_35902</name>
</gene>
<dbReference type="EMBL" id="LGRX02023066">
    <property type="protein sequence ID" value="KAK3254899.1"/>
    <property type="molecule type" value="Genomic_DNA"/>
</dbReference>
<organism evidence="1 2">
    <name type="scientific">Cymbomonas tetramitiformis</name>
    <dbReference type="NCBI Taxonomy" id="36881"/>
    <lineage>
        <taxon>Eukaryota</taxon>
        <taxon>Viridiplantae</taxon>
        <taxon>Chlorophyta</taxon>
        <taxon>Pyramimonadophyceae</taxon>
        <taxon>Pyramimonadales</taxon>
        <taxon>Pyramimonadaceae</taxon>
        <taxon>Cymbomonas</taxon>
    </lineage>
</organism>
<feature type="non-terminal residue" evidence="1">
    <location>
        <position position="339"/>
    </location>
</feature>
<comment type="caution">
    <text evidence="1">The sequence shown here is derived from an EMBL/GenBank/DDBJ whole genome shotgun (WGS) entry which is preliminary data.</text>
</comment>
<evidence type="ECO:0000313" key="2">
    <source>
        <dbReference type="Proteomes" id="UP001190700"/>
    </source>
</evidence>
<sequence>MFVALLCSLEGNVCPSLEPGWPHPLAAGMKKLFYGSDTGCTQCEADVLLGHRIANCRGNAHKFGLIFFYSLHLLVCLTKPPWKMKMSDGSIYYDVTEFLACMNLGVVLLVSTFFQLFCPALRAVAGEWHTLAAEACLISIFPHDIWFSEELETSYGREYIMLQRVVSGVLIQSAWFTLFPFSTFPAPPQQVPLYRCMHVLLYVLPLFRYYQQTEDTKYASALVLVLGGLLLHRVKRITWKRFARHALQGDKQSLAAGSDIDRDLLHYYERASGWIYGSMYCIFLVSAYLVWDVDLPSNTQSDEVVSELVGHADAHEKGRFRAGHQGKLHFRGGAEIVER</sequence>
<accession>A0AAE0KNM4</accession>